<proteinExistence type="predicted"/>
<organism evidence="1 2">
    <name type="scientific">Porcisia hertigi</name>
    <dbReference type="NCBI Taxonomy" id="2761500"/>
    <lineage>
        <taxon>Eukaryota</taxon>
        <taxon>Discoba</taxon>
        <taxon>Euglenozoa</taxon>
        <taxon>Kinetoplastea</taxon>
        <taxon>Metakinetoplastina</taxon>
        <taxon>Trypanosomatida</taxon>
        <taxon>Trypanosomatidae</taxon>
        <taxon>Leishmaniinae</taxon>
        <taxon>Porcisia</taxon>
    </lineage>
</organism>
<evidence type="ECO:0000313" key="2">
    <source>
        <dbReference type="Proteomes" id="UP000674318"/>
    </source>
</evidence>
<dbReference type="AlphaFoldDB" id="A0A836HYT1"/>
<protein>
    <submittedName>
        <fullName evidence="1">Uncharacterized protein</fullName>
    </submittedName>
</protein>
<dbReference type="RefSeq" id="XP_067754254.1">
    <property type="nucleotide sequence ID" value="XM_067898097.1"/>
</dbReference>
<reference evidence="1 2" key="1">
    <citation type="submission" date="2021-02" db="EMBL/GenBank/DDBJ databases">
        <title>Porcisia hertigi Genome sequencing and assembly.</title>
        <authorList>
            <person name="Almutairi H."/>
            <person name="Gatherer D."/>
        </authorList>
    </citation>
    <scope>NUCLEOTIDE SEQUENCE [LARGE SCALE GENOMIC DNA]</scope>
    <source>
        <strain evidence="1 2">C119</strain>
    </source>
</reference>
<name>A0A836HYT1_9TRYP</name>
<dbReference type="OrthoDB" id="244576at2759"/>
<accession>A0A836HYT1</accession>
<dbReference type="Proteomes" id="UP000674318">
    <property type="component" value="Unassembled WGS sequence"/>
</dbReference>
<dbReference type="KEGG" id="phet:94288174"/>
<sequence length="1051" mass="112877">MVTPSTRLPQFLQALVDADESLQRHILERVSAYVAHHGSTAAVSDSPSSTAPLDAVPLWSRPEGFPPLPHTAHARSLTASEQRQPWEPVEMVLMLDVMEVAHRSPSLCQALFFNPTAVIEASASQAVAAWMSCYVASFTEDRPAKEDALAAFCVLGQPRSLPWPWLWCAAMLHRQLVFQVRVLLFRIPSFYAIVTSAAGELAPCNRLPGAHPVSPVIEDSSVLHSGEPNFCTEQSSCILPTPAEVETLPSARSSSAHSLCCTYPSDRFLETSHTVNVIGVVHQVFYEGHSAASPAPWVTLLLLPLAASRPRSAFPKHVKEPPRRREVDLGILSLPQRTAVAVIGGVVVVRGHTQVAGRRAATRAESAVSLRLGGVAEMPLEEYIVATWAAPAQLSAGMLRTNDFLWPSDNSANSVPGEATETSPLATVVVLDHPAPEPAITLPHCPTSAAAVAELGYSKHRDEASLPLTPAEEEAAARAALMCWEGARLALGIESSGHGSDKEEATRVTHFFSVSLDFLVACQLALVSAQMADGVVVLAVDEAAPESLVTRLTRRLDSVAPSATLEVPSSILSCAKPSFFLPSYHTKRVPVPPVSRANTPASAVTAVLGTQMGPPAARQAQHRRLRAERTVSALPPPSYPEILQGGALTHANSRTLVLQRIEATSAPTLKLLQEVLCDEPGDAGDLEVTTRGSMESENALDLCFSSSSYTEGQRQKQIASASSTNPGAATRRLVRREGGQAVKYCATRSALCTVRQGSSLTQKSHLVEFAERCDVVVRPAYDTFRQKAALQGSTVPAFCDLFHSRGEAWLELMGAALMLPLRRAVDNGPSPKPISMETSHARISGPTVSEACSQLLSTYFIAAKALCVEGADASMMKTLVKLTVAHAEWRTRLTIALQQRAGDPSTAFYPSCGATALIDAVVAVGLCDATLHFFTAKTPLGECIFRILESEGWPVLASDYCSVQLPQHLESNARGTHEGTSLQGEPVEPPDWLRLYTEVEHRTRLSPAFMPTTAPQPAAFSILQLVRDMQGHLERTVQQSYRAGSSVEGST</sequence>
<gene>
    <name evidence="1" type="ORF">JKF63_02054</name>
</gene>
<evidence type="ECO:0000313" key="1">
    <source>
        <dbReference type="EMBL" id="KAG5495002.1"/>
    </source>
</evidence>
<dbReference type="EMBL" id="JAFJZO010000033">
    <property type="protein sequence ID" value="KAG5495002.1"/>
    <property type="molecule type" value="Genomic_DNA"/>
</dbReference>
<comment type="caution">
    <text evidence="1">The sequence shown here is derived from an EMBL/GenBank/DDBJ whole genome shotgun (WGS) entry which is preliminary data.</text>
</comment>
<dbReference type="GeneID" id="94288174"/>
<keyword evidence="2" id="KW-1185">Reference proteome</keyword>